<protein>
    <recommendedName>
        <fullName evidence="3">Molecular chaperone DnaJ</fullName>
    </recommendedName>
</protein>
<sequence length="59" mass="5737">MVCGECSGSRSCDVCDGYGDSINSIECGACGGSGVCPGCFGDGETSSPTAALAEMEMTA</sequence>
<comment type="caution">
    <text evidence="1">The sequence shown here is derived from an EMBL/GenBank/DDBJ whole genome shotgun (WGS) entry which is preliminary data.</text>
</comment>
<evidence type="ECO:0008006" key="3">
    <source>
        <dbReference type="Google" id="ProtNLM"/>
    </source>
</evidence>
<evidence type="ECO:0000313" key="2">
    <source>
        <dbReference type="Proteomes" id="UP001501414"/>
    </source>
</evidence>
<keyword evidence="2" id="KW-1185">Reference proteome</keyword>
<proteinExistence type="predicted"/>
<name>A0ABN1Y6Q1_9PSEU</name>
<organism evidence="1 2">
    <name type="scientific">Pseudonocardia kongjuensis</name>
    <dbReference type="NCBI Taxonomy" id="102227"/>
    <lineage>
        <taxon>Bacteria</taxon>
        <taxon>Bacillati</taxon>
        <taxon>Actinomycetota</taxon>
        <taxon>Actinomycetes</taxon>
        <taxon>Pseudonocardiales</taxon>
        <taxon>Pseudonocardiaceae</taxon>
        <taxon>Pseudonocardia</taxon>
    </lineage>
</organism>
<dbReference type="Proteomes" id="UP001501414">
    <property type="component" value="Unassembled WGS sequence"/>
</dbReference>
<accession>A0ABN1Y6Q1</accession>
<reference evidence="1 2" key="1">
    <citation type="journal article" date="2019" name="Int. J. Syst. Evol. Microbiol.">
        <title>The Global Catalogue of Microorganisms (GCM) 10K type strain sequencing project: providing services to taxonomists for standard genome sequencing and annotation.</title>
        <authorList>
            <consortium name="The Broad Institute Genomics Platform"/>
            <consortium name="The Broad Institute Genome Sequencing Center for Infectious Disease"/>
            <person name="Wu L."/>
            <person name="Ma J."/>
        </authorList>
    </citation>
    <scope>NUCLEOTIDE SEQUENCE [LARGE SCALE GENOMIC DNA]</scope>
    <source>
        <strain evidence="1 2">JCM 11896</strain>
    </source>
</reference>
<gene>
    <name evidence="1" type="ORF">GCM10009613_54940</name>
</gene>
<dbReference type="EMBL" id="BAAAJK010000048">
    <property type="protein sequence ID" value="GAA1399412.1"/>
    <property type="molecule type" value="Genomic_DNA"/>
</dbReference>
<evidence type="ECO:0000313" key="1">
    <source>
        <dbReference type="EMBL" id="GAA1399412.1"/>
    </source>
</evidence>